<dbReference type="AlphaFoldDB" id="A0A4D7AR33"/>
<keyword evidence="1" id="KW-0812">Transmembrane</keyword>
<keyword evidence="1" id="KW-0472">Membrane</keyword>
<proteinExistence type="predicted"/>
<feature type="transmembrane region" description="Helical" evidence="1">
    <location>
        <begin position="219"/>
        <end position="240"/>
    </location>
</feature>
<dbReference type="RefSeq" id="WP_051319936.1">
    <property type="nucleotide sequence ID" value="NZ_CP034413.3"/>
</dbReference>
<feature type="transmembrane region" description="Helical" evidence="1">
    <location>
        <begin position="88"/>
        <end position="110"/>
    </location>
</feature>
<feature type="transmembrane region" description="Helical" evidence="1">
    <location>
        <begin position="277"/>
        <end position="296"/>
    </location>
</feature>
<feature type="transmembrane region" description="Helical" evidence="1">
    <location>
        <begin position="336"/>
        <end position="355"/>
    </location>
</feature>
<dbReference type="CDD" id="cd21416">
    <property type="entry name" value="HDC_protein"/>
    <property type="match status" value="1"/>
</dbReference>
<evidence type="ECO:0000256" key="1">
    <source>
        <dbReference type="SAM" id="Phobius"/>
    </source>
</evidence>
<sequence length="400" mass="42552">MFDMLLWFAVVMVLFAVGDVVAKLTKARISSVFATLMLFLVLFVAGVLPADIIEKAGLSAASSWSVPMLLFAMGSMINLRQFMDEWRTVVTCWFGMLAVIIGVSLTIPIIGKEMALSAIPVVNGALPATQIMTEAATKAGYPLAAALAAITFAVQKFVGTPFASSASLRYAQGLIGEYRKAKSSGTLDEFMAAAGKSENRNSEAKTASKRITLAEKFDGFYSSNVCILLAVVGGLLSVWLGELTHINYAILGLVLGVIFTQLGVVPKNLLQKAQASGFINMVVFAAIIPALANISISDLIDLILPLVVVFAVSVLSIFVMMKVLPVWKILGDKSMAFGVGFCQMLGFPSTYLISVEVCNAVAEDEDEKAFLMSRVMPRLVVGGMAAMVSILVAGVMAGML</sequence>
<feature type="transmembrane region" description="Helical" evidence="1">
    <location>
        <begin position="64"/>
        <end position="82"/>
    </location>
</feature>
<dbReference type="EMBL" id="CP034413">
    <property type="protein sequence ID" value="QCI60175.1"/>
    <property type="molecule type" value="Genomic_DNA"/>
</dbReference>
<organism evidence="2 3">
    <name type="scientific">Dysosmobacter welbionis</name>
    <dbReference type="NCBI Taxonomy" id="2093857"/>
    <lineage>
        <taxon>Bacteria</taxon>
        <taxon>Bacillati</taxon>
        <taxon>Bacillota</taxon>
        <taxon>Clostridia</taxon>
        <taxon>Eubacteriales</taxon>
        <taxon>Oscillospiraceae</taxon>
        <taxon>Dysosmobacter</taxon>
    </lineage>
</organism>
<name>A0A4D7AR33_9FIRM</name>
<accession>A0A4D7AR33</accession>
<dbReference type="InterPro" id="IPR049576">
    <property type="entry name" value="HDC-like"/>
</dbReference>
<evidence type="ECO:0000313" key="2">
    <source>
        <dbReference type="EMBL" id="QCI60175.1"/>
    </source>
</evidence>
<protein>
    <submittedName>
        <fullName evidence="2">Permease</fullName>
    </submittedName>
</protein>
<feature type="transmembrane region" description="Helical" evidence="1">
    <location>
        <begin position="246"/>
        <end position="265"/>
    </location>
</feature>
<feature type="transmembrane region" description="Helical" evidence="1">
    <location>
        <begin position="375"/>
        <end position="397"/>
    </location>
</feature>
<evidence type="ECO:0000313" key="3">
    <source>
        <dbReference type="Proteomes" id="UP000298642"/>
    </source>
</evidence>
<keyword evidence="3" id="KW-1185">Reference proteome</keyword>
<feature type="transmembrane region" description="Helical" evidence="1">
    <location>
        <begin position="302"/>
        <end position="324"/>
    </location>
</feature>
<feature type="transmembrane region" description="Helical" evidence="1">
    <location>
        <begin position="32"/>
        <end position="52"/>
    </location>
</feature>
<dbReference type="Proteomes" id="UP000298642">
    <property type="component" value="Chromosome"/>
</dbReference>
<dbReference type="KEGG" id="obj:EIO64_13935"/>
<keyword evidence="1" id="KW-1133">Transmembrane helix</keyword>
<gene>
    <name evidence="2" type="ORF">EIO64_13935</name>
</gene>
<reference evidence="3" key="1">
    <citation type="submission" date="2018-12" db="EMBL/GenBank/DDBJ databases">
        <title>Dusodibacter welbiota gen. nov., sp. nov., isolated from human faeces and emended description of the Oscillibacter genus.</title>
        <authorList>
            <person name="Le Roy T."/>
            <person name="Van der Smissen P."/>
            <person name="Delzenne N."/>
            <person name="Muccioli G."/>
            <person name="Collet J.F."/>
            <person name="Cani P.D."/>
        </authorList>
    </citation>
    <scope>NUCLEOTIDE SEQUENCE [LARGE SCALE GENOMIC DNA]</scope>
    <source>
        <strain evidence="3">J115</strain>
    </source>
</reference>